<sequence>MKRMLFNATQQEELRVAIVDGQKLIDIDIETAGREQRKGNIYKGVVTRIEPSLEACFVNYGEDRHGFLPFKEVARQYFKDGVEMRSARIQDALHEGQELIVQVEKEERGNKGAALTTFISLAGRYLVLMPNNPRGGGVSRRIEGDDRQELRETMAQLELPDGMSMIARTAGIGRSAEELQWDLNYLLQLWRAIEAAANGTRGPLLIYLESSLVIRAIRDYFQPDIGEILIDTPDIHDQARAFMEVVMPDNLGKVKRYHDDVPLFSRFQIEHQIETAYSRTVPLPSGGAVVIDHTEALVAIDVNSARATKGADIEETALRTNLEAADEVARQLRLRDLGGLIVIDFIDMESAKSQREVEQRLKDALKHDRARVQMGKISRFGLMELSRQRLRPALSEGSHVTCPRCNGTGHIRDTESSALQVLRIIQEEAMKENTAAIHCQVPVEVTAFLLNEKRQEINKIESRFKVNVVLIPNKHLETPHYKLERLRHDDVRLDEPRASWRMAEEAARELESETGYSKRDGDAKPKQEAAVKGITPEMPAPSAAPRPVSPAQPRTPAAPAAVASGGFIGWLKRIFSGEPSAPPAQATGKATPARPTGERASGEARQGPERNRSHRRGQQSGSRDAAPRDVTAQSGRGPRRDERDTRDERAARDERSVRDTRVPRQERQADARVEAEQPARTERPPRFERTERGERRDRNEAARGERAERSERADRGERGSERADRGERGERHERAERPDRADRGERKQLEQPPFESLRDEQEVEQGREAAPSAGAAPETDLGRDGEERRRRRRGRRGGRRERDEDGINLTHAADVAEGEGETGATAPNTAAGAPTAMTDDAVSAREHVPVPRSEAAVEHAADRSPASREANEAGGHRATVQVPLATPMQPAAVAAQPQPRVVEPAHDSGASPSISGEVTRQQAPLPQPSVTSTVVTAAATADPLESAPARRDEPVPVRGDEPTPVSPLRADEPTSAIPAHAHTPAASAQVPAAQSDDTVTGRAEAGHRQAVVGNTPAGAHEAPSQPSNADEPAPVATLAPMAPSAGALSIDTLAPILESAGLVWVNTDADKLRAAQQAAQAAQEPLRIGRERKPLPPPSTEPMQQVETRHEV</sequence>
<comment type="catalytic activity">
    <reaction evidence="15">
        <text>Endonucleolytic cleavage of single-stranded RNA in A- and U-rich regions.</text>
        <dbReference type="EC" id="3.1.26.12"/>
    </reaction>
</comment>
<organism evidence="18 19">
    <name type="scientific">Mycetohabitans endofungorum</name>
    <dbReference type="NCBI Taxonomy" id="417203"/>
    <lineage>
        <taxon>Bacteria</taxon>
        <taxon>Pseudomonadati</taxon>
        <taxon>Pseudomonadota</taxon>
        <taxon>Betaproteobacteria</taxon>
        <taxon>Burkholderiales</taxon>
        <taxon>Burkholderiaceae</taxon>
        <taxon>Mycetohabitans</taxon>
    </lineage>
</organism>
<dbReference type="InterPro" id="IPR012340">
    <property type="entry name" value="NA-bd_OB-fold"/>
</dbReference>
<feature type="compositionally biased region" description="Low complexity" evidence="16">
    <location>
        <begin position="822"/>
        <end position="836"/>
    </location>
</feature>
<feature type="binding site" evidence="15">
    <location>
        <position position="402"/>
    </location>
    <ligand>
        <name>Zn(2+)</name>
        <dbReference type="ChEBI" id="CHEBI:29105"/>
        <note>ligand shared between dimeric partners</note>
    </ligand>
</feature>
<dbReference type="InterPro" id="IPR028878">
    <property type="entry name" value="RNase_E"/>
</dbReference>
<feature type="compositionally biased region" description="Polar residues" evidence="16">
    <location>
        <begin position="910"/>
        <end position="924"/>
    </location>
</feature>
<evidence type="ECO:0000256" key="1">
    <source>
        <dbReference type="ARBA" id="ARBA00005663"/>
    </source>
</evidence>
<evidence type="ECO:0000256" key="16">
    <source>
        <dbReference type="SAM" id="MobiDB-lite"/>
    </source>
</evidence>
<comment type="cofactor">
    <cofactor evidence="15">
        <name>Mg(2+)</name>
        <dbReference type="ChEBI" id="CHEBI:18420"/>
    </cofactor>
    <text evidence="15">Binds 1 Mg(2+) ion per subunit.</text>
</comment>
<feature type="region of interest" description="Required for zinc-mediated homotetramerization and catalytic activity" evidence="15">
    <location>
        <begin position="402"/>
        <end position="405"/>
    </location>
</feature>
<keyword evidence="3 15" id="KW-0963">Cytoplasm</keyword>
<dbReference type="Pfam" id="PF00575">
    <property type="entry name" value="S1"/>
    <property type="match status" value="1"/>
</dbReference>
<feature type="region of interest" description="Disordered" evidence="16">
    <location>
        <begin position="1076"/>
        <end position="1112"/>
    </location>
</feature>
<dbReference type="GO" id="GO:0005737">
    <property type="term" value="C:cytoplasm"/>
    <property type="evidence" value="ECO:0007669"/>
    <property type="project" value="UniProtKB-SubCell"/>
</dbReference>
<keyword evidence="6 15" id="KW-0819">tRNA processing</keyword>
<keyword evidence="19" id="KW-1185">Reference proteome</keyword>
<name>A0A2P5KEL5_9BURK</name>
<dbReference type="GO" id="GO:0019843">
    <property type="term" value="F:rRNA binding"/>
    <property type="evidence" value="ECO:0007669"/>
    <property type="project" value="UniProtKB-KW"/>
</dbReference>
<evidence type="ECO:0000256" key="2">
    <source>
        <dbReference type="ARBA" id="ARBA00022475"/>
    </source>
</evidence>
<protein>
    <recommendedName>
        <fullName evidence="15">Ribonuclease E</fullName>
        <shortName evidence="15">RNase E</shortName>
        <ecNumber evidence="15">3.1.26.12</ecNumber>
    </recommendedName>
</protein>
<keyword evidence="7 15" id="KW-0540">Nuclease</keyword>
<evidence type="ECO:0000256" key="6">
    <source>
        <dbReference type="ARBA" id="ARBA00022694"/>
    </source>
</evidence>
<dbReference type="GO" id="GO:0009898">
    <property type="term" value="C:cytoplasmic side of plasma membrane"/>
    <property type="evidence" value="ECO:0007669"/>
    <property type="project" value="UniProtKB-UniRule"/>
</dbReference>
<dbReference type="HAMAP" id="MF_00970">
    <property type="entry name" value="RNase_E"/>
    <property type="match status" value="1"/>
</dbReference>
<evidence type="ECO:0000256" key="14">
    <source>
        <dbReference type="ARBA" id="ARBA00023136"/>
    </source>
</evidence>
<comment type="similarity">
    <text evidence="15">Belongs to the RNase E/G family. RNase E subfamily.</text>
</comment>
<evidence type="ECO:0000256" key="5">
    <source>
        <dbReference type="ARBA" id="ARBA00022552"/>
    </source>
</evidence>
<dbReference type="RefSeq" id="WP_104076214.1">
    <property type="nucleotide sequence ID" value="NZ_CP062178.1"/>
</dbReference>
<keyword evidence="5 15" id="KW-0698">rRNA processing</keyword>
<dbReference type="NCBIfam" id="TIGR00757">
    <property type="entry name" value="RNaseEG"/>
    <property type="match status" value="1"/>
</dbReference>
<evidence type="ECO:0000256" key="9">
    <source>
        <dbReference type="ARBA" id="ARBA00022730"/>
    </source>
</evidence>
<evidence type="ECO:0000256" key="15">
    <source>
        <dbReference type="HAMAP-Rule" id="MF_00970"/>
    </source>
</evidence>
<evidence type="ECO:0000256" key="7">
    <source>
        <dbReference type="ARBA" id="ARBA00022722"/>
    </source>
</evidence>
<feature type="compositionally biased region" description="Pro residues" evidence="16">
    <location>
        <begin position="538"/>
        <end position="550"/>
    </location>
</feature>
<dbReference type="PANTHER" id="PTHR30001">
    <property type="entry name" value="RIBONUCLEASE"/>
    <property type="match status" value="1"/>
</dbReference>
<keyword evidence="14 15" id="KW-0472">Membrane</keyword>
<keyword evidence="2 15" id="KW-1003">Cell membrane</keyword>
<feature type="binding site" evidence="15">
    <location>
        <position position="344"/>
    </location>
    <ligand>
        <name>Mg(2+)</name>
        <dbReference type="ChEBI" id="CHEBI:18420"/>
        <note>catalytic</note>
    </ligand>
</feature>
<dbReference type="CDD" id="cd04453">
    <property type="entry name" value="S1_RNase_E"/>
    <property type="match status" value="1"/>
</dbReference>
<dbReference type="SUPFAM" id="SSF50249">
    <property type="entry name" value="Nucleic acid-binding proteins"/>
    <property type="match status" value="1"/>
</dbReference>
<evidence type="ECO:0000259" key="17">
    <source>
        <dbReference type="PROSITE" id="PS50126"/>
    </source>
</evidence>
<comment type="cofactor">
    <cofactor evidence="15">
        <name>Zn(2+)</name>
        <dbReference type="ChEBI" id="CHEBI:29105"/>
    </cofactor>
    <text evidence="15">Binds 2 Zn(2+) ions per homotetramer.</text>
</comment>
<proteinExistence type="inferred from homology"/>
<dbReference type="GO" id="GO:0000049">
    <property type="term" value="F:tRNA binding"/>
    <property type="evidence" value="ECO:0007669"/>
    <property type="project" value="UniProtKB-KW"/>
</dbReference>
<feature type="region of interest" description="Disordered" evidence="16">
    <location>
        <begin position="505"/>
        <end position="560"/>
    </location>
</feature>
<gene>
    <name evidence="15" type="primary">rne</name>
    <name evidence="18" type="ORF">B0O95_101231</name>
</gene>
<dbReference type="GO" id="GO:0008033">
    <property type="term" value="P:tRNA processing"/>
    <property type="evidence" value="ECO:0007669"/>
    <property type="project" value="UniProtKB-UniRule"/>
</dbReference>
<feature type="region of interest" description="Disordered" evidence="16">
    <location>
        <begin position="576"/>
        <end position="1036"/>
    </location>
</feature>
<evidence type="ECO:0000256" key="10">
    <source>
        <dbReference type="ARBA" id="ARBA00022759"/>
    </source>
</evidence>
<dbReference type="OrthoDB" id="9804278at2"/>
<dbReference type="Proteomes" id="UP000243096">
    <property type="component" value="Unassembled WGS sequence"/>
</dbReference>
<dbReference type="GO" id="GO:0006364">
    <property type="term" value="P:rRNA processing"/>
    <property type="evidence" value="ECO:0007669"/>
    <property type="project" value="UniProtKB-UniRule"/>
</dbReference>
<feature type="compositionally biased region" description="Low complexity" evidence="16">
    <location>
        <begin position="929"/>
        <end position="941"/>
    </location>
</feature>
<comment type="similarity">
    <text evidence="1">Belongs to the RNase E/G family. RNase G subfamily.</text>
</comment>
<feature type="binding site" evidence="15">
    <location>
        <position position="301"/>
    </location>
    <ligand>
        <name>Mg(2+)</name>
        <dbReference type="ChEBI" id="CHEBI:18420"/>
        <note>catalytic</note>
    </ligand>
</feature>
<comment type="function">
    <text evidence="15">Endoribonuclease that plays a central role in RNA processing and decay. Required for the maturation of 5S and 16S rRNAs and the majority of tRNAs. Also involved in the degradation of most mRNAs.</text>
</comment>
<evidence type="ECO:0000313" key="18">
    <source>
        <dbReference type="EMBL" id="PPB85141.1"/>
    </source>
</evidence>
<feature type="compositionally biased region" description="Basic and acidic residues" evidence="16">
    <location>
        <begin position="948"/>
        <end position="961"/>
    </location>
</feature>
<dbReference type="InterPro" id="IPR003029">
    <property type="entry name" value="S1_domain"/>
</dbReference>
<keyword evidence="9 15" id="KW-0699">rRNA-binding</keyword>
<dbReference type="InterPro" id="IPR019307">
    <property type="entry name" value="RNA-bd_AU-1/RNase_E/G"/>
</dbReference>
<accession>A0A2P5KEL5</accession>
<feature type="compositionally biased region" description="Basic and acidic residues" evidence="16">
    <location>
        <begin position="756"/>
        <end position="767"/>
    </location>
</feature>
<evidence type="ECO:0000256" key="4">
    <source>
        <dbReference type="ARBA" id="ARBA00022519"/>
    </source>
</evidence>
<dbReference type="GO" id="GO:0008270">
    <property type="term" value="F:zinc ion binding"/>
    <property type="evidence" value="ECO:0007669"/>
    <property type="project" value="UniProtKB-UniRule"/>
</dbReference>
<dbReference type="Gene3D" id="2.40.50.140">
    <property type="entry name" value="Nucleic acid-binding proteins"/>
    <property type="match status" value="1"/>
</dbReference>
<comment type="caution">
    <text evidence="18">The sequence shown here is derived from an EMBL/GenBank/DDBJ whole genome shotgun (WGS) entry which is preliminary data.</text>
</comment>
<evidence type="ECO:0000256" key="11">
    <source>
        <dbReference type="ARBA" id="ARBA00022801"/>
    </source>
</evidence>
<feature type="compositionally biased region" description="Basic and acidic residues" evidence="16">
    <location>
        <begin position="596"/>
        <end position="611"/>
    </location>
</feature>
<evidence type="ECO:0000256" key="8">
    <source>
        <dbReference type="ARBA" id="ARBA00022723"/>
    </source>
</evidence>
<feature type="compositionally biased region" description="Basic and acidic residues" evidence="16">
    <location>
        <begin position="638"/>
        <end position="749"/>
    </location>
</feature>
<dbReference type="Gene3D" id="3.40.1260.20">
    <property type="entry name" value="Ribonuclease E, catalytic domain"/>
    <property type="match status" value="1"/>
</dbReference>
<dbReference type="InterPro" id="IPR048583">
    <property type="entry name" value="RNase_E_G_thioredoxin-like"/>
</dbReference>
<dbReference type="InterPro" id="IPR004659">
    <property type="entry name" value="RNase_E/G"/>
</dbReference>
<evidence type="ECO:0000256" key="3">
    <source>
        <dbReference type="ARBA" id="ARBA00022490"/>
    </source>
</evidence>
<dbReference type="PANTHER" id="PTHR30001:SF1">
    <property type="entry name" value="RIBONUCLEASE E_G-LIKE PROTEIN, CHLOROPLASTIC"/>
    <property type="match status" value="1"/>
</dbReference>
<dbReference type="Pfam" id="PF10150">
    <property type="entry name" value="RNase_E_G"/>
    <property type="match status" value="1"/>
</dbReference>
<feature type="domain" description="S1 motif" evidence="17">
    <location>
        <begin position="39"/>
        <end position="118"/>
    </location>
</feature>
<feature type="binding site" evidence="15">
    <location>
        <position position="405"/>
    </location>
    <ligand>
        <name>Zn(2+)</name>
        <dbReference type="ChEBI" id="CHEBI:29105"/>
        <note>ligand shared between dimeric partners</note>
    </ligand>
</feature>
<dbReference type="PROSITE" id="PS50126">
    <property type="entry name" value="S1"/>
    <property type="match status" value="1"/>
</dbReference>
<dbReference type="GO" id="GO:0006402">
    <property type="term" value="P:mRNA catabolic process"/>
    <property type="evidence" value="ECO:0007669"/>
    <property type="project" value="UniProtKB-UniRule"/>
</dbReference>
<feature type="compositionally biased region" description="Low complexity" evidence="16">
    <location>
        <begin position="887"/>
        <end position="902"/>
    </location>
</feature>
<dbReference type="SMART" id="SM00316">
    <property type="entry name" value="S1"/>
    <property type="match status" value="1"/>
</dbReference>
<feature type="compositionally biased region" description="Basic and acidic residues" evidence="16">
    <location>
        <begin position="505"/>
        <end position="529"/>
    </location>
</feature>
<evidence type="ECO:0000256" key="12">
    <source>
        <dbReference type="ARBA" id="ARBA00022842"/>
    </source>
</evidence>
<feature type="compositionally biased region" description="Low complexity" evidence="16">
    <location>
        <begin position="551"/>
        <end position="560"/>
    </location>
</feature>
<dbReference type="EC" id="3.1.26.12" evidence="15"/>
<feature type="compositionally biased region" description="Basic residues" evidence="16">
    <location>
        <begin position="789"/>
        <end position="799"/>
    </location>
</feature>
<comment type="subunit">
    <text evidence="15">Homotetramer formed by a dimer of dimers.</text>
</comment>
<dbReference type="Pfam" id="PF20833">
    <property type="entry name" value="RNase_E_G_Thio"/>
    <property type="match status" value="1"/>
</dbReference>
<dbReference type="GO" id="GO:0008995">
    <property type="term" value="F:ribonuclease E activity"/>
    <property type="evidence" value="ECO:0007669"/>
    <property type="project" value="UniProtKB-EC"/>
</dbReference>
<keyword evidence="13 15" id="KW-0694">RNA-binding</keyword>
<keyword evidence="4 15" id="KW-0997">Cell inner membrane</keyword>
<feature type="compositionally biased region" description="Basic and acidic residues" evidence="16">
    <location>
        <begin position="842"/>
        <end position="875"/>
    </location>
</feature>
<keyword evidence="10 15" id="KW-0255">Endonuclease</keyword>
<keyword evidence="8 15" id="KW-0479">Metal-binding</keyword>
<dbReference type="EMBL" id="PRDW01000001">
    <property type="protein sequence ID" value="PPB85141.1"/>
    <property type="molecule type" value="Genomic_DNA"/>
</dbReference>
<dbReference type="AlphaFoldDB" id="A0A2P5KEL5"/>
<dbReference type="GO" id="GO:0000287">
    <property type="term" value="F:magnesium ion binding"/>
    <property type="evidence" value="ECO:0007669"/>
    <property type="project" value="UniProtKB-UniRule"/>
</dbReference>
<keyword evidence="11 15" id="KW-0378">Hydrolase</keyword>
<reference evidence="18 19" key="1">
    <citation type="submission" date="2018-01" db="EMBL/GenBank/DDBJ databases">
        <title>Genomic Encyclopedia of Type Strains, Phase III (KMG-III): the genomes of soil and plant-associated and newly described type strains.</title>
        <authorList>
            <person name="Whitman W."/>
        </authorList>
    </citation>
    <scope>NUCLEOTIDE SEQUENCE [LARGE SCALE GENOMIC DNA]</scope>
    <source>
        <strain evidence="18 19">HKI456</strain>
    </source>
</reference>
<feature type="compositionally biased region" description="Low complexity" evidence="16">
    <location>
        <begin position="984"/>
        <end position="997"/>
    </location>
</feature>
<evidence type="ECO:0000313" key="19">
    <source>
        <dbReference type="Proteomes" id="UP000243096"/>
    </source>
</evidence>
<evidence type="ECO:0000256" key="13">
    <source>
        <dbReference type="ARBA" id="ARBA00022884"/>
    </source>
</evidence>
<comment type="subcellular location">
    <subcellularLocation>
        <location evidence="15">Cytoplasm</location>
    </subcellularLocation>
    <subcellularLocation>
        <location evidence="15">Cell inner membrane</location>
        <topology evidence="15">Peripheral membrane protein</topology>
        <orientation evidence="15">Cytoplasmic side</orientation>
    </subcellularLocation>
</comment>
<keyword evidence="15" id="KW-0820">tRNA-binding</keyword>
<keyword evidence="12 15" id="KW-0460">Magnesium</keyword>
<keyword evidence="15" id="KW-0862">Zinc</keyword>